<accession>A0AA37XKR9</accession>
<feature type="region of interest" description="Disordered" evidence="5">
    <location>
        <begin position="157"/>
        <end position="180"/>
    </location>
</feature>
<dbReference type="GO" id="GO:0051603">
    <property type="term" value="P:proteolysis involved in protein catabolic process"/>
    <property type="evidence" value="ECO:0007669"/>
    <property type="project" value="TreeGrafter"/>
</dbReference>
<keyword evidence="3" id="KW-0067">ATP-binding</keyword>
<dbReference type="GO" id="GO:0005524">
    <property type="term" value="F:ATP binding"/>
    <property type="evidence" value="ECO:0007669"/>
    <property type="project" value="UniProtKB-KW"/>
</dbReference>
<sequence length="212" mass="24372">MANREKTPKEIVNELDSYIIGQDQAKKSVAVALRNRYRRLQLDEQMQQDVTPKNILMIGPTGVGKTEIARRLAKTISAPFVKVEATKFTEVGYVGRDVESMIRDLVENAIQIVKKARYSDVYSQAEKKANRRLAKALAPGIKKEKRKSQNPYEQMMNMFAQGQQTQESEEPEEELTEEIRSNRQAIFEQLQKGLLDNREVTIQVEEEKTKIQ</sequence>
<dbReference type="PANTHER" id="PTHR48102:SF3">
    <property type="entry name" value="ATP-DEPENDENT PROTEASE ATPASE SUBUNIT HSLU"/>
    <property type="match status" value="1"/>
</dbReference>
<dbReference type="EMBL" id="BSUW01000001">
    <property type="protein sequence ID" value="GMA71465.1"/>
    <property type="molecule type" value="Genomic_DNA"/>
</dbReference>
<dbReference type="Pfam" id="PF00004">
    <property type="entry name" value="AAA"/>
    <property type="match status" value="1"/>
</dbReference>
<dbReference type="Proteomes" id="UP001157039">
    <property type="component" value="Unassembled WGS sequence"/>
</dbReference>
<evidence type="ECO:0000256" key="2">
    <source>
        <dbReference type="ARBA" id="ARBA00022741"/>
    </source>
</evidence>
<dbReference type="Gene3D" id="3.40.50.300">
    <property type="entry name" value="P-loop containing nucleotide triphosphate hydrolases"/>
    <property type="match status" value="1"/>
</dbReference>
<dbReference type="GO" id="GO:0016887">
    <property type="term" value="F:ATP hydrolysis activity"/>
    <property type="evidence" value="ECO:0007669"/>
    <property type="project" value="InterPro"/>
</dbReference>
<evidence type="ECO:0000256" key="3">
    <source>
        <dbReference type="ARBA" id="ARBA00022840"/>
    </source>
</evidence>
<feature type="compositionally biased region" description="Acidic residues" evidence="5">
    <location>
        <begin position="167"/>
        <end position="176"/>
    </location>
</feature>
<feature type="domain" description="ATPase AAA-type core" evidence="6">
    <location>
        <begin position="55"/>
        <end position="109"/>
    </location>
</feature>
<comment type="caution">
    <text evidence="7">The sequence shown here is derived from an EMBL/GenBank/DDBJ whole genome shotgun (WGS) entry which is preliminary data.</text>
</comment>
<evidence type="ECO:0000256" key="4">
    <source>
        <dbReference type="ARBA" id="ARBA00023186"/>
    </source>
</evidence>
<evidence type="ECO:0000313" key="8">
    <source>
        <dbReference type="Proteomes" id="UP001157039"/>
    </source>
</evidence>
<dbReference type="PANTHER" id="PTHR48102">
    <property type="entry name" value="ATP-DEPENDENT CLP PROTEASE ATP-BINDING SUBUNIT CLPX-LIKE, MITOCHONDRIAL-RELATED"/>
    <property type="match status" value="1"/>
</dbReference>
<organism evidence="7 8">
    <name type="scientific">Tetragenococcus osmophilus</name>
    <dbReference type="NCBI Taxonomy" id="526944"/>
    <lineage>
        <taxon>Bacteria</taxon>
        <taxon>Bacillati</taxon>
        <taxon>Bacillota</taxon>
        <taxon>Bacilli</taxon>
        <taxon>Lactobacillales</taxon>
        <taxon>Enterococcaceae</taxon>
        <taxon>Tetragenococcus</taxon>
    </lineage>
</organism>
<dbReference type="InterPro" id="IPR027417">
    <property type="entry name" value="P-loop_NTPase"/>
</dbReference>
<evidence type="ECO:0000256" key="5">
    <source>
        <dbReference type="SAM" id="MobiDB-lite"/>
    </source>
</evidence>
<dbReference type="GO" id="GO:0009376">
    <property type="term" value="C:HslUV protease complex"/>
    <property type="evidence" value="ECO:0007669"/>
    <property type="project" value="TreeGrafter"/>
</dbReference>
<reference evidence="7 8" key="1">
    <citation type="journal article" date="2014" name="Int. J. Syst. Evol. Microbiol.">
        <title>Complete genome sequence of Corynebacterium casei LMG S-19264T (=DSM 44701T), isolated from a smear-ripened cheese.</title>
        <authorList>
            <consortium name="US DOE Joint Genome Institute (JGI-PGF)"/>
            <person name="Walter F."/>
            <person name="Albersmeier A."/>
            <person name="Kalinowski J."/>
            <person name="Ruckert C."/>
        </authorList>
    </citation>
    <scope>NUCLEOTIDE SEQUENCE [LARGE SCALE GENOMIC DNA]</scope>
    <source>
        <strain evidence="7 8">NBRC 114545</strain>
    </source>
</reference>
<evidence type="ECO:0000259" key="6">
    <source>
        <dbReference type="Pfam" id="PF00004"/>
    </source>
</evidence>
<keyword evidence="4" id="KW-0143">Chaperone</keyword>
<dbReference type="FunFam" id="3.40.50.300:FF:000220">
    <property type="entry name" value="ATP-dependent protease ATPase subunit HslU"/>
    <property type="match status" value="1"/>
</dbReference>
<keyword evidence="2" id="KW-0547">Nucleotide-binding</keyword>
<gene>
    <name evidence="7" type="ORF">GCM10025885_05140</name>
</gene>
<proteinExistence type="inferred from homology"/>
<evidence type="ECO:0000313" key="7">
    <source>
        <dbReference type="EMBL" id="GMA71465.1"/>
    </source>
</evidence>
<dbReference type="AlphaFoldDB" id="A0AA37XKR9"/>
<protein>
    <recommendedName>
        <fullName evidence="6">ATPase AAA-type core domain-containing protein</fullName>
    </recommendedName>
</protein>
<name>A0AA37XKR9_9ENTE</name>
<dbReference type="InterPro" id="IPR050052">
    <property type="entry name" value="ATP-dep_Clp_protease_ClpX"/>
</dbReference>
<comment type="similarity">
    <text evidence="1">Belongs to the ClpX chaperone family. HslU subfamily.</text>
</comment>
<dbReference type="InterPro" id="IPR003959">
    <property type="entry name" value="ATPase_AAA_core"/>
</dbReference>
<dbReference type="SUPFAM" id="SSF52540">
    <property type="entry name" value="P-loop containing nucleoside triphosphate hydrolases"/>
    <property type="match status" value="1"/>
</dbReference>
<evidence type="ECO:0000256" key="1">
    <source>
        <dbReference type="ARBA" id="ARBA00009771"/>
    </source>
</evidence>